<dbReference type="InterPro" id="IPR036396">
    <property type="entry name" value="Cyt_P450_sf"/>
</dbReference>
<keyword evidence="12" id="KW-0472">Membrane</keyword>
<dbReference type="GO" id="GO:0005506">
    <property type="term" value="F:iron ion binding"/>
    <property type="evidence" value="ECO:0007669"/>
    <property type="project" value="InterPro"/>
</dbReference>
<evidence type="ECO:0000256" key="4">
    <source>
        <dbReference type="ARBA" id="ARBA00010617"/>
    </source>
</evidence>
<dbReference type="PROSITE" id="PS00086">
    <property type="entry name" value="CYTOCHROME_P450"/>
    <property type="match status" value="1"/>
</dbReference>
<comment type="similarity">
    <text evidence="4 14">Belongs to the cytochrome P450 family.</text>
</comment>
<dbReference type="OrthoDB" id="2789670at2759"/>
<organism evidence="15 16">
    <name type="scientific">Diabrotica balteata</name>
    <name type="common">Banded cucumber beetle</name>
    <dbReference type="NCBI Taxonomy" id="107213"/>
    <lineage>
        <taxon>Eukaryota</taxon>
        <taxon>Metazoa</taxon>
        <taxon>Ecdysozoa</taxon>
        <taxon>Arthropoda</taxon>
        <taxon>Hexapoda</taxon>
        <taxon>Insecta</taxon>
        <taxon>Pterygota</taxon>
        <taxon>Neoptera</taxon>
        <taxon>Endopterygota</taxon>
        <taxon>Coleoptera</taxon>
        <taxon>Polyphaga</taxon>
        <taxon>Cucujiformia</taxon>
        <taxon>Chrysomeloidea</taxon>
        <taxon>Chrysomelidae</taxon>
        <taxon>Galerucinae</taxon>
        <taxon>Diabroticina</taxon>
        <taxon>Diabroticites</taxon>
        <taxon>Diabrotica</taxon>
    </lineage>
</organism>
<dbReference type="GO" id="GO:0005789">
    <property type="term" value="C:endoplasmic reticulum membrane"/>
    <property type="evidence" value="ECO:0007669"/>
    <property type="project" value="UniProtKB-SubCell"/>
</dbReference>
<comment type="subcellular location">
    <subcellularLocation>
        <location evidence="3">Endoplasmic reticulum membrane</location>
        <topology evidence="3">Peripheral membrane protein</topology>
    </subcellularLocation>
    <subcellularLocation>
        <location evidence="2">Microsome membrane</location>
        <topology evidence="2">Peripheral membrane protein</topology>
    </subcellularLocation>
</comment>
<dbReference type="InterPro" id="IPR001128">
    <property type="entry name" value="Cyt_P450"/>
</dbReference>
<evidence type="ECO:0000256" key="2">
    <source>
        <dbReference type="ARBA" id="ARBA00004174"/>
    </source>
</evidence>
<keyword evidence="16" id="KW-1185">Reference proteome</keyword>
<feature type="binding site" description="axial binding residue" evidence="13">
    <location>
        <position position="300"/>
    </location>
    <ligand>
        <name>heme</name>
        <dbReference type="ChEBI" id="CHEBI:30413"/>
    </ligand>
    <ligandPart>
        <name>Fe</name>
        <dbReference type="ChEBI" id="CHEBI:18248"/>
    </ligandPart>
</feature>
<dbReference type="GO" id="GO:0016705">
    <property type="term" value="F:oxidoreductase activity, acting on paired donors, with incorporation or reduction of molecular oxygen"/>
    <property type="evidence" value="ECO:0007669"/>
    <property type="project" value="InterPro"/>
</dbReference>
<dbReference type="GO" id="GO:0020037">
    <property type="term" value="F:heme binding"/>
    <property type="evidence" value="ECO:0007669"/>
    <property type="project" value="InterPro"/>
</dbReference>
<dbReference type="AlphaFoldDB" id="A0A9N9X7F5"/>
<name>A0A9N9X7F5_DIABA</name>
<evidence type="ECO:0000256" key="13">
    <source>
        <dbReference type="PIRSR" id="PIRSR602401-1"/>
    </source>
</evidence>
<evidence type="ECO:0000256" key="11">
    <source>
        <dbReference type="ARBA" id="ARBA00023033"/>
    </source>
</evidence>
<dbReference type="EMBL" id="OU898276">
    <property type="protein sequence ID" value="CAG9827788.1"/>
    <property type="molecule type" value="Genomic_DNA"/>
</dbReference>
<evidence type="ECO:0000256" key="3">
    <source>
        <dbReference type="ARBA" id="ARBA00004406"/>
    </source>
</evidence>
<sequence length="356" mass="40990">MAGHEANSKPIFYQQQNERYLDQDVMEIEMKDTFTRFTNDVIATTAFGIKIDSMKNKDNEFFVIGKDITSFSGFWKSRKLLGILIKVGMFNGRVRKFFTGIIDDTIKVREEKGIVRPDMIHLLMEARKGVQQHKEKIIDTGFAVVAGHGVADIAAQSMIFFFAGFDSISSLMCFVSYELTINPDIQNRLKTEIMDTLEKYNGDVPYEAILKMRYLDMVVSGAGVDRICTKPYMIEPTTPDEKPVYLKKDTAIWFPIYAIHRDPQYSPDPEMFNPERFNDENKHNIQPYSYIPFGVGPRNCIGSRFALLENKVVFFHLLSNYELKPSAKSPIPLKICKKPFNLAAEEGFWFNMKRNK</sequence>
<evidence type="ECO:0000256" key="7">
    <source>
        <dbReference type="ARBA" id="ARBA00022824"/>
    </source>
</evidence>
<dbReference type="PANTHER" id="PTHR24292:SF54">
    <property type="entry name" value="CYP9F3-RELATED"/>
    <property type="match status" value="1"/>
</dbReference>
<comment type="cofactor">
    <cofactor evidence="1 13">
        <name>heme</name>
        <dbReference type="ChEBI" id="CHEBI:30413"/>
    </cofactor>
</comment>
<keyword evidence="10 13" id="KW-0408">Iron</keyword>
<gene>
    <name evidence="15" type="ORF">DIABBA_LOCUS1761</name>
</gene>
<protein>
    <recommendedName>
        <fullName evidence="17">Cytochrome P450</fullName>
    </recommendedName>
</protein>
<dbReference type="Pfam" id="PF00067">
    <property type="entry name" value="p450"/>
    <property type="match status" value="1"/>
</dbReference>
<keyword evidence="5 13" id="KW-0349">Heme</keyword>
<dbReference type="CDD" id="cd11056">
    <property type="entry name" value="CYP6-like"/>
    <property type="match status" value="1"/>
</dbReference>
<evidence type="ECO:0000256" key="1">
    <source>
        <dbReference type="ARBA" id="ARBA00001971"/>
    </source>
</evidence>
<accession>A0A9N9X7F5</accession>
<evidence type="ECO:0000256" key="8">
    <source>
        <dbReference type="ARBA" id="ARBA00022848"/>
    </source>
</evidence>
<keyword evidence="8" id="KW-0492">Microsome</keyword>
<dbReference type="GO" id="GO:0004497">
    <property type="term" value="F:monooxygenase activity"/>
    <property type="evidence" value="ECO:0007669"/>
    <property type="project" value="UniProtKB-KW"/>
</dbReference>
<evidence type="ECO:0000256" key="12">
    <source>
        <dbReference type="ARBA" id="ARBA00023136"/>
    </source>
</evidence>
<evidence type="ECO:0000313" key="16">
    <source>
        <dbReference type="Proteomes" id="UP001153709"/>
    </source>
</evidence>
<keyword evidence="9 14" id="KW-0560">Oxidoreductase</keyword>
<dbReference type="Gene3D" id="1.10.630.10">
    <property type="entry name" value="Cytochrome P450"/>
    <property type="match status" value="1"/>
</dbReference>
<evidence type="ECO:0000313" key="15">
    <source>
        <dbReference type="EMBL" id="CAG9827788.1"/>
    </source>
</evidence>
<evidence type="ECO:0000256" key="10">
    <source>
        <dbReference type="ARBA" id="ARBA00023004"/>
    </source>
</evidence>
<proteinExistence type="inferred from homology"/>
<dbReference type="FunFam" id="1.10.630.10:FF:000182">
    <property type="entry name" value="Cytochrome P450 3A4"/>
    <property type="match status" value="1"/>
</dbReference>
<dbReference type="Proteomes" id="UP001153709">
    <property type="component" value="Chromosome 1"/>
</dbReference>
<dbReference type="SUPFAM" id="SSF48264">
    <property type="entry name" value="Cytochrome P450"/>
    <property type="match status" value="1"/>
</dbReference>
<keyword evidence="11 14" id="KW-0503">Monooxygenase</keyword>
<dbReference type="InterPro" id="IPR002401">
    <property type="entry name" value="Cyt_P450_E_grp-I"/>
</dbReference>
<reference evidence="15" key="1">
    <citation type="submission" date="2022-01" db="EMBL/GenBank/DDBJ databases">
        <authorList>
            <person name="King R."/>
        </authorList>
    </citation>
    <scope>NUCLEOTIDE SEQUENCE</scope>
</reference>
<evidence type="ECO:0000256" key="14">
    <source>
        <dbReference type="RuleBase" id="RU000461"/>
    </source>
</evidence>
<dbReference type="PRINTS" id="PR00385">
    <property type="entry name" value="P450"/>
</dbReference>
<dbReference type="InterPro" id="IPR050476">
    <property type="entry name" value="Insect_CytP450_Detox"/>
</dbReference>
<evidence type="ECO:0000256" key="6">
    <source>
        <dbReference type="ARBA" id="ARBA00022723"/>
    </source>
</evidence>
<dbReference type="PRINTS" id="PR00463">
    <property type="entry name" value="EP450I"/>
</dbReference>
<evidence type="ECO:0008006" key="17">
    <source>
        <dbReference type="Google" id="ProtNLM"/>
    </source>
</evidence>
<dbReference type="InterPro" id="IPR017972">
    <property type="entry name" value="Cyt_P450_CS"/>
</dbReference>
<evidence type="ECO:0000256" key="5">
    <source>
        <dbReference type="ARBA" id="ARBA00022617"/>
    </source>
</evidence>
<keyword evidence="6 13" id="KW-0479">Metal-binding</keyword>
<keyword evidence="7" id="KW-0256">Endoplasmic reticulum</keyword>
<dbReference type="PANTHER" id="PTHR24292">
    <property type="entry name" value="CYTOCHROME P450"/>
    <property type="match status" value="1"/>
</dbReference>
<evidence type="ECO:0000256" key="9">
    <source>
        <dbReference type="ARBA" id="ARBA00023002"/>
    </source>
</evidence>